<accession>A0ABS7MLW1</accession>
<dbReference type="RefSeq" id="WP_222200072.1">
    <property type="nucleotide sequence ID" value="NZ_JAIMFO010000010.1"/>
</dbReference>
<dbReference type="Pfam" id="PF05135">
    <property type="entry name" value="Phage_connect_1"/>
    <property type="match status" value="1"/>
</dbReference>
<protein>
    <submittedName>
        <fullName evidence="1">Phage head-tail connector protein</fullName>
    </submittedName>
</protein>
<evidence type="ECO:0000313" key="1">
    <source>
        <dbReference type="EMBL" id="MBY4798348.1"/>
    </source>
</evidence>
<comment type="caution">
    <text evidence="1">The sequence shown here is derived from an EMBL/GenBank/DDBJ whole genome shotgun (WGS) entry which is preliminary data.</text>
</comment>
<evidence type="ECO:0000313" key="2">
    <source>
        <dbReference type="Proteomes" id="UP000700908"/>
    </source>
</evidence>
<organism evidence="1 2">
    <name type="scientific">Collinsella ureilytica</name>
    <dbReference type="NCBI Taxonomy" id="2869515"/>
    <lineage>
        <taxon>Bacteria</taxon>
        <taxon>Bacillati</taxon>
        <taxon>Actinomycetota</taxon>
        <taxon>Coriobacteriia</taxon>
        <taxon>Coriobacteriales</taxon>
        <taxon>Coriobacteriaceae</taxon>
        <taxon>Collinsella</taxon>
    </lineage>
</organism>
<name>A0ABS7MLW1_9ACTN</name>
<dbReference type="EMBL" id="JAIMFO010000010">
    <property type="protein sequence ID" value="MBY4798348.1"/>
    <property type="molecule type" value="Genomic_DNA"/>
</dbReference>
<dbReference type="Proteomes" id="UP000700908">
    <property type="component" value="Unassembled WGS sequence"/>
</dbReference>
<proteinExistence type="predicted"/>
<reference evidence="1 2" key="1">
    <citation type="submission" date="2021-08" db="EMBL/GenBank/DDBJ databases">
        <title>Collinsella faecalis sp. nov. isolated from swine faeces.</title>
        <authorList>
            <person name="Oh B.S."/>
            <person name="Lee J.H."/>
        </authorList>
    </citation>
    <scope>NUCLEOTIDE SEQUENCE [LARGE SCALE GENOMIC DNA]</scope>
    <source>
        <strain evidence="1 2">AGMB00827</strain>
    </source>
</reference>
<sequence length="116" mass="12874">MMSREDKVVLALALCGIAESHPDAQLVTTAYLPLAERAIMDARHPFSKDPKSEAWESRFDMLQCEIAADMYNRRGAEGEIAHDENGVNRTWAVSGISRHLLQRIVPKGKVPGNEVS</sequence>
<dbReference type="InterPro" id="IPR021146">
    <property type="entry name" value="Phage_gp6-like_head-tail"/>
</dbReference>
<gene>
    <name evidence="1" type="ORF">K6V98_08315</name>
</gene>
<keyword evidence="2" id="KW-1185">Reference proteome</keyword>